<keyword evidence="6" id="KW-0464">Manganese</keyword>
<feature type="non-terminal residue" evidence="8">
    <location>
        <position position="1"/>
    </location>
</feature>
<dbReference type="AlphaFoldDB" id="A0A9P4SEF4"/>
<dbReference type="PROSITE" id="PS00893">
    <property type="entry name" value="NUDIX_BOX"/>
    <property type="match status" value="1"/>
</dbReference>
<protein>
    <submittedName>
        <fullName evidence="8">NUDIX family hydrolase</fullName>
    </submittedName>
</protein>
<dbReference type="Gene3D" id="3.90.79.10">
    <property type="entry name" value="Nucleoside Triphosphate Pyrophosphohydrolase"/>
    <property type="match status" value="1"/>
</dbReference>
<evidence type="ECO:0000256" key="5">
    <source>
        <dbReference type="ARBA" id="ARBA00022842"/>
    </source>
</evidence>
<gene>
    <name evidence="8" type="ORF">M501DRAFT_931103</name>
</gene>
<keyword evidence="4 8" id="KW-0378">Hydrolase</keyword>
<evidence type="ECO:0000256" key="3">
    <source>
        <dbReference type="ARBA" id="ARBA00022723"/>
    </source>
</evidence>
<dbReference type="InterPro" id="IPR015797">
    <property type="entry name" value="NUDIX_hydrolase-like_dom_sf"/>
</dbReference>
<keyword evidence="3" id="KW-0479">Metal-binding</keyword>
<dbReference type="PROSITE" id="PS51462">
    <property type="entry name" value="NUDIX"/>
    <property type="match status" value="1"/>
</dbReference>
<evidence type="ECO:0000256" key="2">
    <source>
        <dbReference type="ARBA" id="ARBA00001946"/>
    </source>
</evidence>
<sequence length="330" mass="36911">SVILVSHTNQVLLLHRVKSSSSFPSAHVFPGGNLSEFHDGRIPGPDQPGRHDDSEPYRLAAVRETFEESGILLARNRQTGRLLEIKEKEREEGRRAVYSGDISFPKWLHKYEGVADIENLIPFTRWVTPASVPKRFTTQMYIYFLPVGAFNHVPEPPPSQSEDTILADSDGEIVIPTPTHDGGIEHTAARFLSSSAWLSRARTNKIILFPPQFLLLYLVSSFFSSSDRDFCSKPAGRAMLERQRGKLKEFIHSGDPPWGIKVISPRPVAKARDGRSILDLSWSGAELEGCGRTGEKDLVVLTNFKKEGPRDVDVMKRLDVDVDVGKLSRI</sequence>
<evidence type="ECO:0000313" key="9">
    <source>
        <dbReference type="Proteomes" id="UP000799429"/>
    </source>
</evidence>
<evidence type="ECO:0000256" key="4">
    <source>
        <dbReference type="ARBA" id="ARBA00022801"/>
    </source>
</evidence>
<accession>A0A9P4SEF4</accession>
<dbReference type="InterPro" id="IPR000086">
    <property type="entry name" value="NUDIX_hydrolase_dom"/>
</dbReference>
<dbReference type="GO" id="GO:0005739">
    <property type="term" value="C:mitochondrion"/>
    <property type="evidence" value="ECO:0007669"/>
    <property type="project" value="TreeGrafter"/>
</dbReference>
<dbReference type="PANTHER" id="PTHR12318:SF0">
    <property type="entry name" value="ACYL-COENZYME A DIPHOSPHATASE NUDT19"/>
    <property type="match status" value="1"/>
</dbReference>
<dbReference type="CDD" id="cd18870">
    <property type="entry name" value="NUDIX_AcylCoAdiphos_Nudt19"/>
    <property type="match status" value="1"/>
</dbReference>
<evidence type="ECO:0000313" key="8">
    <source>
        <dbReference type="EMBL" id="KAF2841060.1"/>
    </source>
</evidence>
<keyword evidence="5" id="KW-0460">Magnesium</keyword>
<dbReference type="InterPro" id="IPR020084">
    <property type="entry name" value="NUDIX_hydrolase_CS"/>
</dbReference>
<dbReference type="PANTHER" id="PTHR12318">
    <property type="entry name" value="TESTOSTERONE-REGULATED PROTEIN RP2"/>
    <property type="match status" value="1"/>
</dbReference>
<evidence type="ECO:0000256" key="6">
    <source>
        <dbReference type="ARBA" id="ARBA00023211"/>
    </source>
</evidence>
<dbReference type="GO" id="GO:0016818">
    <property type="term" value="F:hydrolase activity, acting on acid anhydrides, in phosphorus-containing anhydrides"/>
    <property type="evidence" value="ECO:0007669"/>
    <property type="project" value="InterPro"/>
</dbReference>
<dbReference type="InterPro" id="IPR039121">
    <property type="entry name" value="NUDT19"/>
</dbReference>
<evidence type="ECO:0000256" key="1">
    <source>
        <dbReference type="ARBA" id="ARBA00001936"/>
    </source>
</evidence>
<dbReference type="SUPFAM" id="SSF55811">
    <property type="entry name" value="Nudix"/>
    <property type="match status" value="1"/>
</dbReference>
<dbReference type="OrthoDB" id="1695362at2759"/>
<organism evidence="8 9">
    <name type="scientific">Patellaria atrata CBS 101060</name>
    <dbReference type="NCBI Taxonomy" id="1346257"/>
    <lineage>
        <taxon>Eukaryota</taxon>
        <taxon>Fungi</taxon>
        <taxon>Dikarya</taxon>
        <taxon>Ascomycota</taxon>
        <taxon>Pezizomycotina</taxon>
        <taxon>Dothideomycetes</taxon>
        <taxon>Dothideomycetes incertae sedis</taxon>
        <taxon>Patellariales</taxon>
        <taxon>Patellariaceae</taxon>
        <taxon>Patellaria</taxon>
    </lineage>
</organism>
<proteinExistence type="predicted"/>
<dbReference type="EMBL" id="MU006092">
    <property type="protein sequence ID" value="KAF2841060.1"/>
    <property type="molecule type" value="Genomic_DNA"/>
</dbReference>
<keyword evidence="9" id="KW-1185">Reference proteome</keyword>
<evidence type="ECO:0000259" key="7">
    <source>
        <dbReference type="PROSITE" id="PS51462"/>
    </source>
</evidence>
<comment type="caution">
    <text evidence="8">The sequence shown here is derived from an EMBL/GenBank/DDBJ whole genome shotgun (WGS) entry which is preliminary data.</text>
</comment>
<feature type="domain" description="Nudix hydrolase" evidence="7">
    <location>
        <begin position="1"/>
        <end position="214"/>
    </location>
</feature>
<comment type="cofactor">
    <cofactor evidence="2">
        <name>Mg(2+)</name>
        <dbReference type="ChEBI" id="CHEBI:18420"/>
    </cofactor>
</comment>
<dbReference type="GO" id="GO:0046872">
    <property type="term" value="F:metal ion binding"/>
    <property type="evidence" value="ECO:0007669"/>
    <property type="project" value="UniProtKB-KW"/>
</dbReference>
<reference evidence="8" key="1">
    <citation type="journal article" date="2020" name="Stud. Mycol.">
        <title>101 Dothideomycetes genomes: a test case for predicting lifestyles and emergence of pathogens.</title>
        <authorList>
            <person name="Haridas S."/>
            <person name="Albert R."/>
            <person name="Binder M."/>
            <person name="Bloem J."/>
            <person name="Labutti K."/>
            <person name="Salamov A."/>
            <person name="Andreopoulos B."/>
            <person name="Baker S."/>
            <person name="Barry K."/>
            <person name="Bills G."/>
            <person name="Bluhm B."/>
            <person name="Cannon C."/>
            <person name="Castanera R."/>
            <person name="Culley D."/>
            <person name="Daum C."/>
            <person name="Ezra D."/>
            <person name="Gonzalez J."/>
            <person name="Henrissat B."/>
            <person name="Kuo A."/>
            <person name="Liang C."/>
            <person name="Lipzen A."/>
            <person name="Lutzoni F."/>
            <person name="Magnuson J."/>
            <person name="Mondo S."/>
            <person name="Nolan M."/>
            <person name="Ohm R."/>
            <person name="Pangilinan J."/>
            <person name="Park H.-J."/>
            <person name="Ramirez L."/>
            <person name="Alfaro M."/>
            <person name="Sun H."/>
            <person name="Tritt A."/>
            <person name="Yoshinaga Y."/>
            <person name="Zwiers L.-H."/>
            <person name="Turgeon B."/>
            <person name="Goodwin S."/>
            <person name="Spatafora J."/>
            <person name="Crous P."/>
            <person name="Grigoriev I."/>
        </authorList>
    </citation>
    <scope>NUCLEOTIDE SEQUENCE</scope>
    <source>
        <strain evidence="8">CBS 101060</strain>
    </source>
</reference>
<name>A0A9P4SEF4_9PEZI</name>
<dbReference type="Proteomes" id="UP000799429">
    <property type="component" value="Unassembled WGS sequence"/>
</dbReference>
<comment type="cofactor">
    <cofactor evidence="1">
        <name>Mn(2+)</name>
        <dbReference type="ChEBI" id="CHEBI:29035"/>
    </cofactor>
</comment>